<dbReference type="GO" id="GO:0016020">
    <property type="term" value="C:membrane"/>
    <property type="evidence" value="ECO:0007669"/>
    <property type="project" value="InterPro"/>
</dbReference>
<comment type="similarity">
    <text evidence="1">Belongs to the nematode receptor-like protein sre family.</text>
</comment>
<dbReference type="InterPro" id="IPR052860">
    <property type="entry name" value="NRL-GPCR1"/>
</dbReference>
<evidence type="ECO:0008006" key="5">
    <source>
        <dbReference type="Google" id="ProtNLM"/>
    </source>
</evidence>
<dbReference type="GO" id="GO:0007606">
    <property type="term" value="P:sensory perception of chemical stimulus"/>
    <property type="evidence" value="ECO:0007669"/>
    <property type="project" value="InterPro"/>
</dbReference>
<dbReference type="Proteomes" id="UP001432322">
    <property type="component" value="Unassembled WGS sequence"/>
</dbReference>
<sequence length="179" mass="20686">YEKASPQTLWVLFFVEIGNIIPAAMNSALWMLGYIDVAVNAGFLFLLNNFSIFVYFFTYKRNVRALTKMSSGDISFNSYSVAKTFQLRENVTVMKYFVSVFLPAASVSFPCFLYFAFHLFGPDELILPRTIGYALFDLHLIAFRVVYLYREITQNEVILGEFRKIRVVSAIIHYSPFSR</sequence>
<feature type="transmembrane region" description="Helical" evidence="2">
    <location>
        <begin position="131"/>
        <end position="149"/>
    </location>
</feature>
<dbReference type="PANTHER" id="PTHR47521">
    <property type="entry name" value="SERPENTINE RECEPTOR, CLASS E (EPSILON)-RELATED"/>
    <property type="match status" value="1"/>
</dbReference>
<keyword evidence="4" id="KW-1185">Reference proteome</keyword>
<proteinExistence type="inferred from homology"/>
<organism evidence="3 4">
    <name type="scientific">Pristionchus fissidentatus</name>
    <dbReference type="NCBI Taxonomy" id="1538716"/>
    <lineage>
        <taxon>Eukaryota</taxon>
        <taxon>Metazoa</taxon>
        <taxon>Ecdysozoa</taxon>
        <taxon>Nematoda</taxon>
        <taxon>Chromadorea</taxon>
        <taxon>Rhabditida</taxon>
        <taxon>Rhabditina</taxon>
        <taxon>Diplogasteromorpha</taxon>
        <taxon>Diplogasteroidea</taxon>
        <taxon>Neodiplogasteridae</taxon>
        <taxon>Pristionchus</taxon>
    </lineage>
</organism>
<keyword evidence="2" id="KW-0472">Membrane</keyword>
<protein>
    <recommendedName>
        <fullName evidence="5">G protein-coupled receptor</fullName>
    </recommendedName>
</protein>
<keyword evidence="2" id="KW-0812">Transmembrane</keyword>
<comment type="caution">
    <text evidence="3">The sequence shown here is derived from an EMBL/GenBank/DDBJ whole genome shotgun (WGS) entry which is preliminary data.</text>
</comment>
<feature type="non-terminal residue" evidence="3">
    <location>
        <position position="1"/>
    </location>
</feature>
<keyword evidence="2" id="KW-1133">Transmembrane helix</keyword>
<feature type="transmembrane region" description="Helical" evidence="2">
    <location>
        <begin position="96"/>
        <end position="119"/>
    </location>
</feature>
<dbReference type="InterPro" id="IPR004151">
    <property type="entry name" value="7TM_GPCR_serpentine_rcpt_Sre"/>
</dbReference>
<evidence type="ECO:0000313" key="3">
    <source>
        <dbReference type="EMBL" id="GMT15637.1"/>
    </source>
</evidence>
<dbReference type="PANTHER" id="PTHR47521:SF7">
    <property type="entry name" value="SERPENTINE RECEPTOR CLASS EPSILON-6"/>
    <property type="match status" value="1"/>
</dbReference>
<evidence type="ECO:0000313" key="4">
    <source>
        <dbReference type="Proteomes" id="UP001432322"/>
    </source>
</evidence>
<name>A0AAV5V7L9_9BILA</name>
<dbReference type="Pfam" id="PF03125">
    <property type="entry name" value="Sre"/>
    <property type="match status" value="1"/>
</dbReference>
<gene>
    <name evidence="3" type="ORF">PFISCL1PPCAC_6934</name>
</gene>
<evidence type="ECO:0000256" key="2">
    <source>
        <dbReference type="SAM" id="Phobius"/>
    </source>
</evidence>
<dbReference type="AlphaFoldDB" id="A0AAV5V7L9"/>
<dbReference type="EMBL" id="BTSY01000002">
    <property type="protein sequence ID" value="GMT15637.1"/>
    <property type="molecule type" value="Genomic_DNA"/>
</dbReference>
<feature type="non-terminal residue" evidence="3">
    <location>
        <position position="179"/>
    </location>
</feature>
<accession>A0AAV5V7L9</accession>
<feature type="transmembrane region" description="Helical" evidence="2">
    <location>
        <begin position="38"/>
        <end position="59"/>
    </location>
</feature>
<evidence type="ECO:0000256" key="1">
    <source>
        <dbReference type="ARBA" id="ARBA00006803"/>
    </source>
</evidence>
<reference evidence="3" key="1">
    <citation type="submission" date="2023-10" db="EMBL/GenBank/DDBJ databases">
        <title>Genome assembly of Pristionchus species.</title>
        <authorList>
            <person name="Yoshida K."/>
            <person name="Sommer R.J."/>
        </authorList>
    </citation>
    <scope>NUCLEOTIDE SEQUENCE</scope>
    <source>
        <strain evidence="3">RS5133</strain>
    </source>
</reference>
<feature type="transmembrane region" description="Helical" evidence="2">
    <location>
        <begin position="9"/>
        <end position="32"/>
    </location>
</feature>